<dbReference type="EMBL" id="OU895877">
    <property type="protein sequence ID" value="CAG9797031.1"/>
    <property type="molecule type" value="Genomic_DNA"/>
</dbReference>
<evidence type="ECO:0000256" key="11">
    <source>
        <dbReference type="ARBA" id="ARBA00023136"/>
    </source>
</evidence>
<keyword evidence="7 12" id="KW-0812">Transmembrane</keyword>
<dbReference type="GO" id="GO:0000166">
    <property type="term" value="F:nucleotide binding"/>
    <property type="evidence" value="ECO:0007669"/>
    <property type="project" value="UniProtKB-KW"/>
</dbReference>
<feature type="domain" description="Fringe-like glycosyltransferase" evidence="13">
    <location>
        <begin position="82"/>
        <end position="244"/>
    </location>
</feature>
<dbReference type="EC" id="2.4.1.122" evidence="4"/>
<dbReference type="OrthoDB" id="414175at2759"/>
<comment type="subcellular location">
    <subcellularLocation>
        <location evidence="1">Membrane</location>
        <topology evidence="1">Single-pass type II membrane protein</topology>
    </subcellularLocation>
</comment>
<evidence type="ECO:0000256" key="8">
    <source>
        <dbReference type="ARBA" id="ARBA00022741"/>
    </source>
</evidence>
<dbReference type="PANTHER" id="PTHR23033">
    <property type="entry name" value="BETA1,3-GALACTOSYLTRANSFERASE"/>
    <property type="match status" value="1"/>
</dbReference>
<dbReference type="GO" id="GO:0016263">
    <property type="term" value="F:glycoprotein-N-acetylgalactosamine 3-beta-galactosyltransferase activity"/>
    <property type="evidence" value="ECO:0007669"/>
    <property type="project" value="UniProtKB-EC"/>
</dbReference>
<keyword evidence="8" id="KW-0547">Nucleotide-binding</keyword>
<evidence type="ECO:0000256" key="7">
    <source>
        <dbReference type="ARBA" id="ARBA00022692"/>
    </source>
</evidence>
<evidence type="ECO:0000259" key="13">
    <source>
        <dbReference type="Pfam" id="PF02434"/>
    </source>
</evidence>
<dbReference type="PANTHER" id="PTHR23033:SF14">
    <property type="entry name" value="GLYCOPROTEIN-N-ACETYLGALACTOSAMINE 3-BETA-GALACTOSYLTRANSFERASE 1-RELATED"/>
    <property type="match status" value="1"/>
</dbReference>
<dbReference type="InterPro" id="IPR003378">
    <property type="entry name" value="Fringe-like_glycosylTrfase"/>
</dbReference>
<evidence type="ECO:0000256" key="5">
    <source>
        <dbReference type="ARBA" id="ARBA00022676"/>
    </source>
</evidence>
<dbReference type="GO" id="GO:0016020">
    <property type="term" value="C:membrane"/>
    <property type="evidence" value="ECO:0007669"/>
    <property type="project" value="UniProtKB-SubCell"/>
</dbReference>
<evidence type="ECO:0000256" key="4">
    <source>
        <dbReference type="ARBA" id="ARBA00012557"/>
    </source>
</evidence>
<evidence type="ECO:0000256" key="10">
    <source>
        <dbReference type="ARBA" id="ARBA00022989"/>
    </source>
</evidence>
<evidence type="ECO:0000256" key="2">
    <source>
        <dbReference type="ARBA" id="ARBA00004922"/>
    </source>
</evidence>
<accession>A0A9N9RI49</accession>
<keyword evidence="15" id="KW-1185">Reference proteome</keyword>
<keyword evidence="11 12" id="KW-0472">Membrane</keyword>
<evidence type="ECO:0000313" key="14">
    <source>
        <dbReference type="EMBL" id="CAG9797031.1"/>
    </source>
</evidence>
<protein>
    <recommendedName>
        <fullName evidence="4">N-acetylgalactosaminide beta-1,3-galactosyltransferase</fullName>
        <ecNumber evidence="4">2.4.1.122</ecNumber>
    </recommendedName>
</protein>
<evidence type="ECO:0000256" key="12">
    <source>
        <dbReference type="SAM" id="Phobius"/>
    </source>
</evidence>
<reference evidence="14" key="2">
    <citation type="submission" date="2022-10" db="EMBL/GenBank/DDBJ databases">
        <authorList>
            <consortium name="ENA_rothamsted_submissions"/>
            <consortium name="culmorum"/>
            <person name="King R."/>
        </authorList>
    </citation>
    <scope>NUCLEOTIDE SEQUENCE</scope>
</reference>
<dbReference type="Gene3D" id="3.90.550.50">
    <property type="match status" value="1"/>
</dbReference>
<feature type="transmembrane region" description="Helical" evidence="12">
    <location>
        <begin position="10"/>
        <end position="27"/>
    </location>
</feature>
<evidence type="ECO:0000313" key="15">
    <source>
        <dbReference type="Proteomes" id="UP001153620"/>
    </source>
</evidence>
<keyword evidence="5" id="KW-0328">Glycosyltransferase</keyword>
<proteinExistence type="inferred from homology"/>
<evidence type="ECO:0000256" key="1">
    <source>
        <dbReference type="ARBA" id="ARBA00004606"/>
    </source>
</evidence>
<comment type="pathway">
    <text evidence="2">Protein modification; protein glycosylation.</text>
</comment>
<sequence length="376" mass="43777">MCNLLSSKEVLSFLIGFAISTLLVININNNYSIKNIQLEPVKNYENIMKKNMVNSFYKNSNESYESELADRLFNDIRVLCWVFTHPSNHKIKVPHVKKTWGHRCNKLLFMSIEKDPTNPDIIPILVPEGRSHLWNKTRLVMKYVYDNHFNDADWFMRADDDNFILMENLRYTLAQYNPETSLYIGHRFSVDYPQVREGYMAGGGHIFSKKALKKFVTIISPNTTLCDNNDGEADDLLVGQCLKKYAIFIDARDSKNQKQIFPVGVEEHLQHRAADFSYWYWTNLWRNVTQGGLDCCSDVYIGAHYVSPKEMYLLKYLVYNVHPFGLKKNITESLPRKLSLDEIIKASDAKSFSPNFRIHENVHNIDEDEKYTLNTA</sequence>
<keyword evidence="9" id="KW-0735">Signal-anchor</keyword>
<organism evidence="14 15">
    <name type="scientific">Chironomus riparius</name>
    <dbReference type="NCBI Taxonomy" id="315576"/>
    <lineage>
        <taxon>Eukaryota</taxon>
        <taxon>Metazoa</taxon>
        <taxon>Ecdysozoa</taxon>
        <taxon>Arthropoda</taxon>
        <taxon>Hexapoda</taxon>
        <taxon>Insecta</taxon>
        <taxon>Pterygota</taxon>
        <taxon>Neoptera</taxon>
        <taxon>Endopterygota</taxon>
        <taxon>Diptera</taxon>
        <taxon>Nematocera</taxon>
        <taxon>Chironomoidea</taxon>
        <taxon>Chironomidae</taxon>
        <taxon>Chironominae</taxon>
        <taxon>Chironomus</taxon>
    </lineage>
</organism>
<evidence type="ECO:0000256" key="9">
    <source>
        <dbReference type="ARBA" id="ARBA00022968"/>
    </source>
</evidence>
<dbReference type="Proteomes" id="UP001153620">
    <property type="component" value="Chromosome 1"/>
</dbReference>
<reference evidence="14" key="1">
    <citation type="submission" date="2022-01" db="EMBL/GenBank/DDBJ databases">
        <authorList>
            <person name="King R."/>
        </authorList>
    </citation>
    <scope>NUCLEOTIDE SEQUENCE</scope>
</reference>
<comment type="similarity">
    <text evidence="3">Belongs to the glycosyltransferase 31 family. Beta3-Gal-T subfamily.</text>
</comment>
<keyword evidence="10 12" id="KW-1133">Transmembrane helix</keyword>
<name>A0A9N9RI49_9DIPT</name>
<dbReference type="AlphaFoldDB" id="A0A9N9RI49"/>
<evidence type="ECO:0000256" key="6">
    <source>
        <dbReference type="ARBA" id="ARBA00022679"/>
    </source>
</evidence>
<gene>
    <name evidence="14" type="ORF">CHIRRI_LOCUS31</name>
</gene>
<dbReference type="InterPro" id="IPR026050">
    <property type="entry name" value="C1GALT1/C1GALT1_chp1"/>
</dbReference>
<evidence type="ECO:0000256" key="3">
    <source>
        <dbReference type="ARBA" id="ARBA00006462"/>
    </source>
</evidence>
<dbReference type="Pfam" id="PF02434">
    <property type="entry name" value="Fringe"/>
    <property type="match status" value="1"/>
</dbReference>
<keyword evidence="6" id="KW-0808">Transferase</keyword>